<dbReference type="Pfam" id="PF18014">
    <property type="entry name" value="Acetyltransf_18"/>
    <property type="match status" value="1"/>
</dbReference>
<dbReference type="InterPro" id="IPR041496">
    <property type="entry name" value="YitH/HolE_GNAT"/>
</dbReference>
<evidence type="ECO:0000313" key="2">
    <source>
        <dbReference type="EMBL" id="KAH7135517.1"/>
    </source>
</evidence>
<evidence type="ECO:0000259" key="1">
    <source>
        <dbReference type="PROSITE" id="PS51186"/>
    </source>
</evidence>
<dbReference type="PANTHER" id="PTHR47237:SF1">
    <property type="entry name" value="SLL0310 PROTEIN"/>
    <property type="match status" value="1"/>
</dbReference>
<comment type="caution">
    <text evidence="2">The sequence shown here is derived from an EMBL/GenBank/DDBJ whole genome shotgun (WGS) entry which is preliminary data.</text>
</comment>
<dbReference type="PANTHER" id="PTHR47237">
    <property type="entry name" value="SLL0310 PROTEIN"/>
    <property type="match status" value="1"/>
</dbReference>
<dbReference type="AlphaFoldDB" id="A0A9P9EDM8"/>
<dbReference type="EMBL" id="JAGMWT010000002">
    <property type="protein sequence ID" value="KAH7135517.1"/>
    <property type="molecule type" value="Genomic_DNA"/>
</dbReference>
<dbReference type="InterPro" id="IPR052729">
    <property type="entry name" value="Acyl/Acetyltrans_Enzymes"/>
</dbReference>
<reference evidence="2" key="1">
    <citation type="journal article" date="2021" name="Nat. Commun.">
        <title>Genetic determinants of endophytism in the Arabidopsis root mycobiome.</title>
        <authorList>
            <person name="Mesny F."/>
            <person name="Miyauchi S."/>
            <person name="Thiergart T."/>
            <person name="Pickel B."/>
            <person name="Atanasova L."/>
            <person name="Karlsson M."/>
            <person name="Huettel B."/>
            <person name="Barry K.W."/>
            <person name="Haridas S."/>
            <person name="Chen C."/>
            <person name="Bauer D."/>
            <person name="Andreopoulos W."/>
            <person name="Pangilinan J."/>
            <person name="LaButti K."/>
            <person name="Riley R."/>
            <person name="Lipzen A."/>
            <person name="Clum A."/>
            <person name="Drula E."/>
            <person name="Henrissat B."/>
            <person name="Kohler A."/>
            <person name="Grigoriev I.V."/>
            <person name="Martin F.M."/>
            <person name="Hacquard S."/>
        </authorList>
    </citation>
    <scope>NUCLEOTIDE SEQUENCE</scope>
    <source>
        <strain evidence="2">MPI-CAGE-CH-0243</strain>
    </source>
</reference>
<dbReference type="Proteomes" id="UP000700596">
    <property type="component" value="Unassembled WGS sequence"/>
</dbReference>
<dbReference type="GO" id="GO:0016747">
    <property type="term" value="F:acyltransferase activity, transferring groups other than amino-acyl groups"/>
    <property type="evidence" value="ECO:0007669"/>
    <property type="project" value="InterPro"/>
</dbReference>
<name>A0A9P9EDM8_9PLEO</name>
<sequence>MAASVDGQEYIVRPARSVEDASSLWWPLMKVLGWNRDHNDAQTHYHVARKGADWLLLTSRDTQKPQGCVVAFTYPNGTGWVGFFIVSEALRGKGLGRFLWNGMDASFKASGTTIIGLDGVLEQVKTYERRGFVDVARIPVLSRPSLKQKPLVKDLEVTPSAGENIEDIRSIDTRLLAQLDFANTGLDRSALWTEEALFSRNDAFGYALLSADKNLLGYVLVRRCEHGHRFGPLYADTYEQAQLLLHIAMNKILQSEGSMAAEILGSNPSGLRVFEELGWEHTGVEYHRMWLGGRVPEEQQKGGKGTRGMFAIFDASQG</sequence>
<dbReference type="Gene3D" id="3.40.630.90">
    <property type="match status" value="1"/>
</dbReference>
<organism evidence="2 3">
    <name type="scientific">Dendryphion nanum</name>
    <dbReference type="NCBI Taxonomy" id="256645"/>
    <lineage>
        <taxon>Eukaryota</taxon>
        <taxon>Fungi</taxon>
        <taxon>Dikarya</taxon>
        <taxon>Ascomycota</taxon>
        <taxon>Pezizomycotina</taxon>
        <taxon>Dothideomycetes</taxon>
        <taxon>Pleosporomycetidae</taxon>
        <taxon>Pleosporales</taxon>
        <taxon>Torulaceae</taxon>
        <taxon>Dendryphion</taxon>
    </lineage>
</organism>
<dbReference type="InterPro" id="IPR000182">
    <property type="entry name" value="GNAT_dom"/>
</dbReference>
<proteinExistence type="predicted"/>
<dbReference type="OrthoDB" id="5771378at2759"/>
<dbReference type="InterPro" id="IPR016181">
    <property type="entry name" value="Acyl_CoA_acyltransferase"/>
</dbReference>
<accession>A0A9P9EDM8</accession>
<feature type="domain" description="N-acetyltransferase" evidence="1">
    <location>
        <begin position="10"/>
        <end position="156"/>
    </location>
</feature>
<dbReference type="Gene3D" id="3.40.630.30">
    <property type="match status" value="1"/>
</dbReference>
<dbReference type="Pfam" id="PF00583">
    <property type="entry name" value="Acetyltransf_1"/>
    <property type="match status" value="1"/>
</dbReference>
<keyword evidence="3" id="KW-1185">Reference proteome</keyword>
<dbReference type="SUPFAM" id="SSF55729">
    <property type="entry name" value="Acyl-CoA N-acyltransferases (Nat)"/>
    <property type="match status" value="1"/>
</dbReference>
<protein>
    <submittedName>
        <fullName evidence="2">Acyl-CoA N-acyltransferase</fullName>
    </submittedName>
</protein>
<evidence type="ECO:0000313" key="3">
    <source>
        <dbReference type="Proteomes" id="UP000700596"/>
    </source>
</evidence>
<dbReference type="PROSITE" id="PS51186">
    <property type="entry name" value="GNAT"/>
    <property type="match status" value="1"/>
</dbReference>
<gene>
    <name evidence="2" type="ORF">B0J11DRAFT_518540</name>
</gene>
<dbReference type="CDD" id="cd04301">
    <property type="entry name" value="NAT_SF"/>
    <property type="match status" value="1"/>
</dbReference>